<evidence type="ECO:0000313" key="5">
    <source>
        <dbReference type="EMBL" id="HIR55403.1"/>
    </source>
</evidence>
<name>A0A9D1IZQ7_9FIRM</name>
<keyword evidence="3" id="KW-0732">Signal</keyword>
<dbReference type="Pfam" id="PF09587">
    <property type="entry name" value="PGA_cap"/>
    <property type="match status" value="1"/>
</dbReference>
<dbReference type="InterPro" id="IPR052169">
    <property type="entry name" value="CW_Biosynth-Accessory"/>
</dbReference>
<feature type="domain" description="Capsule synthesis protein CapA" evidence="4">
    <location>
        <begin position="62"/>
        <end position="286"/>
    </location>
</feature>
<evidence type="ECO:0000259" key="4">
    <source>
        <dbReference type="SMART" id="SM00854"/>
    </source>
</evidence>
<feature type="signal peptide" evidence="3">
    <location>
        <begin position="1"/>
        <end position="21"/>
    </location>
</feature>
<dbReference type="PANTHER" id="PTHR33393">
    <property type="entry name" value="POLYGLUTAMINE SYNTHESIS ACCESSORY PROTEIN RV0574C-RELATED"/>
    <property type="match status" value="1"/>
</dbReference>
<dbReference type="CDD" id="cd07381">
    <property type="entry name" value="MPP_CapA"/>
    <property type="match status" value="1"/>
</dbReference>
<accession>A0A9D1IZQ7</accession>
<dbReference type="PANTHER" id="PTHR33393:SF11">
    <property type="entry name" value="POLYGLUTAMINE SYNTHESIS ACCESSORY PROTEIN RV0574C-RELATED"/>
    <property type="match status" value="1"/>
</dbReference>
<dbReference type="InterPro" id="IPR019079">
    <property type="entry name" value="Capsule_synth_CapA"/>
</dbReference>
<dbReference type="InterPro" id="IPR029052">
    <property type="entry name" value="Metallo-depent_PP-like"/>
</dbReference>
<feature type="chain" id="PRO_5038736216" evidence="3">
    <location>
        <begin position="22"/>
        <end position="370"/>
    </location>
</feature>
<dbReference type="AlphaFoldDB" id="A0A9D1IZQ7"/>
<sequence>MLLCAFFVLMGGSLHFGEAAAAAETDGPTRPPSMSAGNETDESAAPSESAQPTPTPEPEVFNISFIGDITPDAVPYYRNSSVAYQNVVTADNLGYVFEKTIQYFEDDDFTMANFECVLSDYDVPADKNFTFRAPPSYVDILTLGSVEFVTLGNNHVEDYGEQGYADTKATLDAAGIGYAGRDEYTIYETESGLKIGVYAVSFGKVAQIQAGIAALKEAGAEFIIAALHWGDEGAYDVNALQLEQGHAAIDAGADVVYGSHPHTLQPIEVYNDHYIFYSMGNWSFGGNTNPRDKDTVIAKLEVTRDVDGSVSVTNLKLIPCASSGVVDGNNYQPVPYEEGSEEYERTISKLEGSFTGANLTIPYEYGFNEY</sequence>
<comment type="similarity">
    <text evidence="1">Belongs to the CapA family.</text>
</comment>
<gene>
    <name evidence="5" type="ORF">IAD36_07420</name>
</gene>
<feature type="region of interest" description="Disordered" evidence="2">
    <location>
        <begin position="22"/>
        <end position="57"/>
    </location>
</feature>
<reference evidence="5" key="2">
    <citation type="journal article" date="2021" name="PeerJ">
        <title>Extensive microbial diversity within the chicken gut microbiome revealed by metagenomics and culture.</title>
        <authorList>
            <person name="Gilroy R."/>
            <person name="Ravi A."/>
            <person name="Getino M."/>
            <person name="Pursley I."/>
            <person name="Horton D.L."/>
            <person name="Alikhan N.F."/>
            <person name="Baker D."/>
            <person name="Gharbi K."/>
            <person name="Hall N."/>
            <person name="Watson M."/>
            <person name="Adriaenssens E.M."/>
            <person name="Foster-Nyarko E."/>
            <person name="Jarju S."/>
            <person name="Secka A."/>
            <person name="Antonio M."/>
            <person name="Oren A."/>
            <person name="Chaudhuri R.R."/>
            <person name="La Ragione R."/>
            <person name="Hildebrand F."/>
            <person name="Pallen M.J."/>
        </authorList>
    </citation>
    <scope>NUCLEOTIDE SEQUENCE</scope>
    <source>
        <strain evidence="5">ChiGjej3B3-7149</strain>
    </source>
</reference>
<reference evidence="5" key="1">
    <citation type="submission" date="2020-10" db="EMBL/GenBank/DDBJ databases">
        <authorList>
            <person name="Gilroy R."/>
        </authorList>
    </citation>
    <scope>NUCLEOTIDE SEQUENCE</scope>
    <source>
        <strain evidence="5">ChiGjej3B3-7149</strain>
    </source>
</reference>
<evidence type="ECO:0000256" key="1">
    <source>
        <dbReference type="ARBA" id="ARBA00005662"/>
    </source>
</evidence>
<evidence type="ECO:0000256" key="2">
    <source>
        <dbReference type="SAM" id="MobiDB-lite"/>
    </source>
</evidence>
<protein>
    <submittedName>
        <fullName evidence="5">CapA family protein</fullName>
    </submittedName>
</protein>
<proteinExistence type="inferred from homology"/>
<comment type="caution">
    <text evidence="5">The sequence shown here is derived from an EMBL/GenBank/DDBJ whole genome shotgun (WGS) entry which is preliminary data.</text>
</comment>
<dbReference type="SMART" id="SM00854">
    <property type="entry name" value="PGA_cap"/>
    <property type="match status" value="1"/>
</dbReference>
<evidence type="ECO:0000313" key="6">
    <source>
        <dbReference type="Proteomes" id="UP000824238"/>
    </source>
</evidence>
<dbReference type="EMBL" id="DVHH01000176">
    <property type="protein sequence ID" value="HIR55403.1"/>
    <property type="molecule type" value="Genomic_DNA"/>
</dbReference>
<dbReference type="Proteomes" id="UP000824238">
    <property type="component" value="Unassembled WGS sequence"/>
</dbReference>
<dbReference type="SUPFAM" id="SSF56300">
    <property type="entry name" value="Metallo-dependent phosphatases"/>
    <property type="match status" value="1"/>
</dbReference>
<dbReference type="Gene3D" id="3.60.21.10">
    <property type="match status" value="1"/>
</dbReference>
<evidence type="ECO:0000256" key="3">
    <source>
        <dbReference type="SAM" id="SignalP"/>
    </source>
</evidence>
<organism evidence="5 6">
    <name type="scientific">Candidatus Scatomorpha intestinigallinarum</name>
    <dbReference type="NCBI Taxonomy" id="2840923"/>
    <lineage>
        <taxon>Bacteria</taxon>
        <taxon>Bacillati</taxon>
        <taxon>Bacillota</taxon>
        <taxon>Clostridia</taxon>
        <taxon>Eubacteriales</taxon>
        <taxon>Candidatus Scatomorpha</taxon>
    </lineage>
</organism>